<evidence type="ECO:0000256" key="1">
    <source>
        <dbReference type="ARBA" id="ARBA00004123"/>
    </source>
</evidence>
<evidence type="ECO:0000313" key="7">
    <source>
        <dbReference type="EnsemblMetazoa" id="GPAI005545-PA"/>
    </source>
</evidence>
<evidence type="ECO:0000256" key="3">
    <source>
        <dbReference type="PROSITE-ProRule" id="PRU00320"/>
    </source>
</evidence>
<name>A0A1A9Z6S0_GLOPL</name>
<dbReference type="Pfam" id="PF00651">
    <property type="entry name" value="BTB"/>
    <property type="match status" value="1"/>
</dbReference>
<dbReference type="SUPFAM" id="SSF54695">
    <property type="entry name" value="POZ domain"/>
    <property type="match status" value="1"/>
</dbReference>
<accession>A0A1A9Z6S0</accession>
<feature type="region of interest" description="Disordered" evidence="4">
    <location>
        <begin position="190"/>
        <end position="224"/>
    </location>
</feature>
<keyword evidence="2 3" id="KW-0539">Nucleus</keyword>
<dbReference type="AlphaFoldDB" id="A0A1A9Z6S0"/>
<dbReference type="SUPFAM" id="SSF46689">
    <property type="entry name" value="Homeodomain-like"/>
    <property type="match status" value="1"/>
</dbReference>
<dbReference type="PROSITE" id="PS50960">
    <property type="entry name" value="HTH_PSQ"/>
    <property type="match status" value="1"/>
</dbReference>
<dbReference type="InterPro" id="IPR009057">
    <property type="entry name" value="Homeodomain-like_sf"/>
</dbReference>
<protein>
    <recommendedName>
        <fullName evidence="9">BTB domain-containing protein</fullName>
    </recommendedName>
</protein>
<feature type="region of interest" description="Disordered" evidence="4">
    <location>
        <begin position="416"/>
        <end position="436"/>
    </location>
</feature>
<feature type="compositionally biased region" description="Low complexity" evidence="4">
    <location>
        <begin position="416"/>
        <end position="430"/>
    </location>
</feature>
<keyword evidence="8" id="KW-1185">Reference proteome</keyword>
<dbReference type="Pfam" id="PF05225">
    <property type="entry name" value="HTH_psq"/>
    <property type="match status" value="1"/>
</dbReference>
<dbReference type="SMART" id="SM00225">
    <property type="entry name" value="BTB"/>
    <property type="match status" value="1"/>
</dbReference>
<evidence type="ECO:0000256" key="4">
    <source>
        <dbReference type="SAM" id="MobiDB-lite"/>
    </source>
</evidence>
<dbReference type="Gene3D" id="1.10.10.60">
    <property type="entry name" value="Homeodomain-like"/>
    <property type="match status" value="1"/>
</dbReference>
<evidence type="ECO:0000256" key="2">
    <source>
        <dbReference type="ARBA" id="ARBA00023242"/>
    </source>
</evidence>
<proteinExistence type="predicted"/>
<dbReference type="InterPro" id="IPR007889">
    <property type="entry name" value="HTH_Psq"/>
</dbReference>
<feature type="DNA-binding region" description="H-T-H motif" evidence="3">
    <location>
        <begin position="244"/>
        <end position="264"/>
    </location>
</feature>
<dbReference type="PROSITE" id="PS50097">
    <property type="entry name" value="BTB"/>
    <property type="match status" value="1"/>
</dbReference>
<dbReference type="STRING" id="7398.A0A1A9Z6S0"/>
<dbReference type="Proteomes" id="UP000092445">
    <property type="component" value="Unassembled WGS sequence"/>
</dbReference>
<evidence type="ECO:0000313" key="8">
    <source>
        <dbReference type="Proteomes" id="UP000092445"/>
    </source>
</evidence>
<dbReference type="Gene3D" id="3.30.710.10">
    <property type="entry name" value="Potassium Channel Kv1.1, Chain A"/>
    <property type="match status" value="1"/>
</dbReference>
<dbReference type="PANTHER" id="PTHR23110:SF81">
    <property type="entry name" value="BTB-PROTEIN-VII, ISOFORM F-RELATED"/>
    <property type="match status" value="1"/>
</dbReference>
<dbReference type="InterPro" id="IPR011333">
    <property type="entry name" value="SKP1/BTB/POZ_sf"/>
</dbReference>
<dbReference type="InterPro" id="IPR000210">
    <property type="entry name" value="BTB/POZ_dom"/>
</dbReference>
<reference evidence="7" key="2">
    <citation type="submission" date="2020-05" db="UniProtKB">
        <authorList>
            <consortium name="EnsemblMetazoa"/>
        </authorList>
    </citation>
    <scope>IDENTIFICATION</scope>
    <source>
        <strain evidence="7">IAEA</strain>
    </source>
</reference>
<dbReference type="GO" id="GO:0006357">
    <property type="term" value="P:regulation of transcription by RNA polymerase II"/>
    <property type="evidence" value="ECO:0007669"/>
    <property type="project" value="TreeGrafter"/>
</dbReference>
<feature type="compositionally biased region" description="Polar residues" evidence="4">
    <location>
        <begin position="190"/>
        <end position="214"/>
    </location>
</feature>
<dbReference type="EnsemblMetazoa" id="GPAI005545-RA">
    <property type="protein sequence ID" value="GPAI005545-PA"/>
    <property type="gene ID" value="GPAI005545"/>
</dbReference>
<sequence length="493" mass="53082">MSVQQFCLRWNNHQPNFIAVCSTLLTSGTLVDVTLAAEGRQLQAHKIVLSACSSYFQTLFTTNPCQHPIVILKDVQYDDLKTMVDFMYYGSGERVNSEDQHNPSLDAATTGGLTLSQMSQMSFGGNAGNSGLGGLAAHPLHTAKLLKEASNNDMETHPQDSDSLDDAHGHVHMQIKPEVDISGVQQSIPLDISGATTPSEHDAPNTQSAHSGNASVKRKRSVNPQGDENFIRALEAVRSGGIGFCKAAKLYGVNNRTLWLEYKKRGYPVSRPSIKSRVVKQEPNLSPSPTPPANTADDTNENYEHMAAAVAAAQTAALNMQIPPTSDTPTPSLMCTPHHAGTTASAGTHPTMMSFLDTRHIDFPPSLHSMSRQRYIDATGASAGPGAGTINNSMSTSSHTTTTAVVTTAAMPTLTAHLEQQQQQQQQQQQDATTTIHQVTTEQPPTLLHTNATQQHGIDSPHHPASHTIYVHNYGTSTPIVVHSADHPYITKS</sequence>
<comment type="subcellular location">
    <subcellularLocation>
        <location evidence="1 3">Nucleus</location>
    </subcellularLocation>
</comment>
<dbReference type="InterPro" id="IPR051095">
    <property type="entry name" value="Dros_DevTransReg"/>
</dbReference>
<keyword evidence="3" id="KW-0238">DNA-binding</keyword>
<evidence type="ECO:0008006" key="9">
    <source>
        <dbReference type="Google" id="ProtNLM"/>
    </source>
</evidence>
<dbReference type="GO" id="GO:0003677">
    <property type="term" value="F:DNA binding"/>
    <property type="evidence" value="ECO:0007669"/>
    <property type="project" value="UniProtKB-UniRule"/>
</dbReference>
<organism evidence="7 8">
    <name type="scientific">Glossina pallidipes</name>
    <name type="common">Tsetse fly</name>
    <dbReference type="NCBI Taxonomy" id="7398"/>
    <lineage>
        <taxon>Eukaryota</taxon>
        <taxon>Metazoa</taxon>
        <taxon>Ecdysozoa</taxon>
        <taxon>Arthropoda</taxon>
        <taxon>Hexapoda</taxon>
        <taxon>Insecta</taxon>
        <taxon>Pterygota</taxon>
        <taxon>Neoptera</taxon>
        <taxon>Endopterygota</taxon>
        <taxon>Diptera</taxon>
        <taxon>Brachycera</taxon>
        <taxon>Muscomorpha</taxon>
        <taxon>Hippoboscoidea</taxon>
        <taxon>Glossinidae</taxon>
        <taxon>Glossina</taxon>
    </lineage>
</organism>
<dbReference type="CDD" id="cd18315">
    <property type="entry name" value="BTB_POZ_BAB-like"/>
    <property type="match status" value="1"/>
</dbReference>
<reference evidence="8" key="1">
    <citation type="submission" date="2014-03" db="EMBL/GenBank/DDBJ databases">
        <authorList>
            <person name="Aksoy S."/>
            <person name="Warren W."/>
            <person name="Wilson R.K."/>
        </authorList>
    </citation>
    <scope>NUCLEOTIDE SEQUENCE [LARGE SCALE GENOMIC DNA]</scope>
    <source>
        <strain evidence="8">IAEA</strain>
    </source>
</reference>
<evidence type="ECO:0000259" key="6">
    <source>
        <dbReference type="PROSITE" id="PS50960"/>
    </source>
</evidence>
<dbReference type="VEuPathDB" id="VectorBase:GPAI005545"/>
<feature type="domain" description="BTB" evidence="5">
    <location>
        <begin position="31"/>
        <end position="90"/>
    </location>
</feature>
<dbReference type="GO" id="GO:0005634">
    <property type="term" value="C:nucleus"/>
    <property type="evidence" value="ECO:0007669"/>
    <property type="project" value="UniProtKB-SubCell"/>
</dbReference>
<evidence type="ECO:0000259" key="5">
    <source>
        <dbReference type="PROSITE" id="PS50097"/>
    </source>
</evidence>
<dbReference type="PANTHER" id="PTHR23110">
    <property type="entry name" value="BTB DOMAIN TRANSCRIPTION FACTOR"/>
    <property type="match status" value="1"/>
</dbReference>
<feature type="domain" description="HTH psq-type" evidence="6">
    <location>
        <begin position="216"/>
        <end position="268"/>
    </location>
</feature>
<feature type="region of interest" description="Disordered" evidence="4">
    <location>
        <begin position="273"/>
        <end position="299"/>
    </location>
</feature>